<evidence type="ECO:0000256" key="2">
    <source>
        <dbReference type="ARBA" id="ARBA00023043"/>
    </source>
</evidence>
<reference evidence="8" key="2">
    <citation type="journal article" date="2010" name="Genome Res.">
        <title>Population genomic sequencing of Coccidioides fungi reveals recent hybridization and transposon control.</title>
        <authorList>
            <person name="Neafsey D.E."/>
            <person name="Barker B.M."/>
            <person name="Sharpton T.J."/>
            <person name="Stajich J.E."/>
            <person name="Park D.J."/>
            <person name="Whiston E."/>
            <person name="Hung C.-Y."/>
            <person name="McMahan C."/>
            <person name="White J."/>
            <person name="Sykes S."/>
            <person name="Heiman D."/>
            <person name="Young S."/>
            <person name="Zeng Q."/>
            <person name="Abouelleil A."/>
            <person name="Aftuck L."/>
            <person name="Bessette D."/>
            <person name="Brown A."/>
            <person name="FitzGerald M."/>
            <person name="Lui A."/>
            <person name="Macdonald J.P."/>
            <person name="Priest M."/>
            <person name="Orbach M.J."/>
            <person name="Galgiani J.N."/>
            <person name="Kirkland T.N."/>
            <person name="Cole G.T."/>
            <person name="Birren B.W."/>
            <person name="Henn M.R."/>
            <person name="Taylor J.W."/>
            <person name="Rounsley S.D."/>
        </authorList>
    </citation>
    <scope>GENOME REANNOTATION</scope>
    <source>
        <strain evidence="8">RS</strain>
    </source>
</reference>
<evidence type="ECO:0000256" key="6">
    <source>
        <dbReference type="SAM" id="SignalP"/>
    </source>
</evidence>
<dbReference type="PROSITE" id="PS50088">
    <property type="entry name" value="ANK_REPEAT"/>
    <property type="match status" value="7"/>
</dbReference>
<keyword evidence="5" id="KW-0472">Membrane</keyword>
<evidence type="ECO:0000256" key="1">
    <source>
        <dbReference type="ARBA" id="ARBA00022737"/>
    </source>
</evidence>
<evidence type="ECO:0000256" key="3">
    <source>
        <dbReference type="PROSITE-ProRule" id="PRU00023"/>
    </source>
</evidence>
<feature type="repeat" description="ANK" evidence="3">
    <location>
        <begin position="1135"/>
        <end position="1169"/>
    </location>
</feature>
<dbReference type="GeneID" id="4560016"/>
<feature type="region of interest" description="Disordered" evidence="4">
    <location>
        <begin position="1359"/>
        <end position="1378"/>
    </location>
</feature>
<dbReference type="SUPFAM" id="SSF48403">
    <property type="entry name" value="Ankyrin repeat"/>
    <property type="match status" value="2"/>
</dbReference>
<evidence type="ECO:0000313" key="8">
    <source>
        <dbReference type="Proteomes" id="UP000001261"/>
    </source>
</evidence>
<evidence type="ECO:0000313" key="7">
    <source>
        <dbReference type="EMBL" id="EAS28814.3"/>
    </source>
</evidence>
<keyword evidence="8" id="KW-1185">Reference proteome</keyword>
<dbReference type="EMBL" id="GG704913">
    <property type="protein sequence ID" value="EAS28814.3"/>
    <property type="molecule type" value="Genomic_DNA"/>
</dbReference>
<protein>
    <submittedName>
        <fullName evidence="7">Uncharacterized protein</fullName>
    </submittedName>
</protein>
<feature type="transmembrane region" description="Helical" evidence="5">
    <location>
        <begin position="250"/>
        <end position="273"/>
    </location>
</feature>
<dbReference type="PANTHER" id="PTHR24123">
    <property type="entry name" value="ANKYRIN REPEAT-CONTAINING"/>
    <property type="match status" value="1"/>
</dbReference>
<dbReference type="Proteomes" id="UP000001261">
    <property type="component" value="Unassembled WGS sequence"/>
</dbReference>
<feature type="repeat" description="ANK" evidence="3">
    <location>
        <begin position="1204"/>
        <end position="1236"/>
    </location>
</feature>
<dbReference type="KEGG" id="cim:CIMG_07560"/>
<keyword evidence="5" id="KW-0812">Transmembrane</keyword>
<feature type="repeat" description="ANK" evidence="3">
    <location>
        <begin position="1170"/>
        <end position="1203"/>
    </location>
</feature>
<dbReference type="SMART" id="SM00248">
    <property type="entry name" value="ANK"/>
    <property type="match status" value="11"/>
</dbReference>
<organism evidence="7 8">
    <name type="scientific">Coccidioides immitis (strain RS)</name>
    <name type="common">Valley fever fungus</name>
    <dbReference type="NCBI Taxonomy" id="246410"/>
    <lineage>
        <taxon>Eukaryota</taxon>
        <taxon>Fungi</taxon>
        <taxon>Dikarya</taxon>
        <taxon>Ascomycota</taxon>
        <taxon>Pezizomycotina</taxon>
        <taxon>Eurotiomycetes</taxon>
        <taxon>Eurotiomycetidae</taxon>
        <taxon>Onygenales</taxon>
        <taxon>Onygenaceae</taxon>
        <taxon>Coccidioides</taxon>
    </lineage>
</organism>
<accession>J3K3N2</accession>
<dbReference type="OrthoDB" id="4195095at2759"/>
<dbReference type="VEuPathDB" id="FungiDB:CIMG_07560"/>
<dbReference type="InterPro" id="IPR051165">
    <property type="entry name" value="Multifunctional_ANK_Repeat"/>
</dbReference>
<feature type="repeat" description="ANK" evidence="3">
    <location>
        <begin position="1003"/>
        <end position="1035"/>
    </location>
</feature>
<dbReference type="Pfam" id="PF12796">
    <property type="entry name" value="Ank_2"/>
    <property type="match status" value="3"/>
</dbReference>
<dbReference type="OMA" id="GMFLCAW"/>
<keyword evidence="1" id="KW-0677">Repeat</keyword>
<feature type="transmembrane region" description="Helical" evidence="5">
    <location>
        <begin position="210"/>
        <end position="238"/>
    </location>
</feature>
<feature type="compositionally biased region" description="Acidic residues" evidence="4">
    <location>
        <begin position="172"/>
        <end position="186"/>
    </location>
</feature>
<feature type="transmembrane region" description="Helical" evidence="5">
    <location>
        <begin position="331"/>
        <end position="351"/>
    </location>
</feature>
<keyword evidence="2 3" id="KW-0040">ANK repeat</keyword>
<feature type="repeat" description="ANK" evidence="3">
    <location>
        <begin position="1237"/>
        <end position="1269"/>
    </location>
</feature>
<gene>
    <name evidence="7" type="ORF">CIMG_07560</name>
</gene>
<feature type="chain" id="PRO_5003771681" evidence="6">
    <location>
        <begin position="18"/>
        <end position="1378"/>
    </location>
</feature>
<dbReference type="PANTHER" id="PTHR24123:SF33">
    <property type="entry name" value="PROTEIN HOS4"/>
    <property type="match status" value="1"/>
</dbReference>
<dbReference type="RefSeq" id="XP_001240397.1">
    <property type="nucleotide sequence ID" value="XM_001240396.1"/>
</dbReference>
<reference evidence="8" key="1">
    <citation type="journal article" date="2009" name="Genome Res.">
        <title>Comparative genomic analyses of the human fungal pathogens Coccidioides and their relatives.</title>
        <authorList>
            <person name="Sharpton T.J."/>
            <person name="Stajich J.E."/>
            <person name="Rounsley S.D."/>
            <person name="Gardner M.J."/>
            <person name="Wortman J.R."/>
            <person name="Jordar V.S."/>
            <person name="Maiti R."/>
            <person name="Kodira C.D."/>
            <person name="Neafsey D.E."/>
            <person name="Zeng Q."/>
            <person name="Hung C.-Y."/>
            <person name="McMahan C."/>
            <person name="Muszewska A."/>
            <person name="Grynberg M."/>
            <person name="Mandel M.A."/>
            <person name="Kellner E.M."/>
            <person name="Barker B.M."/>
            <person name="Galgiani J.N."/>
            <person name="Orbach M.J."/>
            <person name="Kirkland T.N."/>
            <person name="Cole G.T."/>
            <person name="Henn M.R."/>
            <person name="Birren B.W."/>
            <person name="Taylor J.W."/>
        </authorList>
    </citation>
    <scope>NUCLEOTIDE SEQUENCE [LARGE SCALE GENOMIC DNA]</scope>
    <source>
        <strain evidence="8">RS</strain>
    </source>
</reference>
<feature type="repeat" description="ANK" evidence="3">
    <location>
        <begin position="1069"/>
        <end position="1101"/>
    </location>
</feature>
<keyword evidence="5" id="KW-1133">Transmembrane helix</keyword>
<dbReference type="InParanoid" id="J3K3N2"/>
<feature type="repeat" description="ANK" evidence="3">
    <location>
        <begin position="1036"/>
        <end position="1068"/>
    </location>
</feature>
<feature type="compositionally biased region" description="Basic and acidic residues" evidence="4">
    <location>
        <begin position="1363"/>
        <end position="1378"/>
    </location>
</feature>
<feature type="signal peptide" evidence="6">
    <location>
        <begin position="1"/>
        <end position="17"/>
    </location>
</feature>
<dbReference type="Gene3D" id="1.25.40.20">
    <property type="entry name" value="Ankyrin repeat-containing domain"/>
    <property type="match status" value="2"/>
</dbReference>
<feature type="region of interest" description="Disordered" evidence="4">
    <location>
        <begin position="169"/>
        <end position="194"/>
    </location>
</feature>
<name>J3K3N2_COCIM</name>
<dbReference type="InterPro" id="IPR036770">
    <property type="entry name" value="Ankyrin_rpt-contain_sf"/>
</dbReference>
<keyword evidence="6" id="KW-0732">Signal</keyword>
<sequence length="1378" mass="153971">MKFPILVLFVFASLVFAQDEWDDFYNNFATDLTPLLALFGEQVTKQFLSESTSLLDNVIFAAAPLGILTAVVSVIRVCGSPSLRAFIGRAQEGRGIAEVELCSSTSNDVCELWHRGGIARVFGRPKILELIYDKNNGAFYDSSGSPSKAHLFPSREYFQQKKLEAVGGREVDDGDTQNFTDEDPLEKEESTSFEPNPNLSLNIGIKKPPVVWLLAAAFSGCVLQTGVFGFAVWITYFAKFKKDERPIPSWAFPIASAGTVLLVTGMFLCAWLIETTTEEKVFKKRVRMYWLQQGGQTIGDQVFDAFAHSADLDEYMTSWKREGPITRAREGLVWLAVGSTSVGFVLQFVGLRGLHSFVALFQLGATVIMAIVRAGLRSQRLGEGRNELRDSGSSVNGHELDWFAHRVDRQNCPQRFLEGTWEVYPTVPRCPNEDPGENKIQVSGLYGVVLESGSETMKSVIKWISSLQSDGTEASENPHIAARILYYRARLSRLTQEQSTSLPEEWQIDVRRHAQSLKIALEDVARIIFSGRFQLKQGWEDISAIFWTVDIVTESPDEGVRPIHGIIKRVNGAWRTDLSELEAILGLWIWSIRNGSKYTIPNPDKFFALVRSWDEVERVKLDLLTWVSGSLKRDFAVWECYDPEFDIACRDLDHLPVLSVPLSIQKRNSLYGYSQSFNCNAKALYVSTRHGLPLMCAQDIFTIFICRVVNAIQDISDFEPFLEAGGDTVRSQDGSFRLVNRHIDSIAEAFRNAGLGSSEDALTSMIPILRAHSLLVIPENIKTSVLTLAAERRRKNDFVNAEDMLRWIYHNLNNGTPTEQKVLTRELGELYRRALQAEDIRTRSFGYNGILKVLDTFQGSERVDEIKQNYIWAAVQFASINQDLTYRAALSKAMKRNLADGLDNMSISAALKCEPFYPVCLIIATKWRAEVCDPIPDLDVPPLCLAARRGCWELVEDLLSLSFDINAQDQEGRTGMFFAAQWGHYDTVRCLLDYNAALRPNNLNQSPLWIAAANGHNTVVELLLENGANPLQQDIGGCSPLWIAAANQHEATVRMLLGRNADVNSRNIDRDTPLMATSRTRSEAVLSLLLDFGADMNAKARNGYNALSYAISSKCIENISLFLDRACHLEDRNGLGWTALLTAVGSCEPSGEMVAFLLDKGAYVEAKDERGRTPLLVAAEMNRPLEVIRALLARKAAVNATDAKNLTPLDFAVINRRADITQLLLEFGADTECKGNNYMTPLFQAVANGDAAIAELLLEHGADPSHHAAGVSVLTKSIDVERFDITAMLLKKGAFLGHWYEDVNAYFCRAMETQDEELVQLLLKHCKNLQAHWQILQRAEEIGNERIVKMLLDHGVRPYPKPPAREAAKTGKPDYKAI</sequence>
<evidence type="ECO:0000256" key="5">
    <source>
        <dbReference type="SAM" id="Phobius"/>
    </source>
</evidence>
<dbReference type="PROSITE" id="PS50297">
    <property type="entry name" value="ANK_REP_REGION"/>
    <property type="match status" value="5"/>
</dbReference>
<feature type="transmembrane region" description="Helical" evidence="5">
    <location>
        <begin position="58"/>
        <end position="79"/>
    </location>
</feature>
<evidence type="ECO:0000256" key="4">
    <source>
        <dbReference type="SAM" id="MobiDB-lite"/>
    </source>
</evidence>
<proteinExistence type="predicted"/>
<dbReference type="InterPro" id="IPR002110">
    <property type="entry name" value="Ankyrin_rpt"/>
</dbReference>